<evidence type="ECO:0000313" key="1">
    <source>
        <dbReference type="EMBL" id="PHN16242.1"/>
    </source>
</evidence>
<protein>
    <submittedName>
        <fullName evidence="1">Ribonuclease P protein component</fullName>
        <ecNumber evidence="1">3.1.26.5</ecNumber>
    </submittedName>
</protein>
<dbReference type="EMBL" id="MKGN01000016">
    <property type="protein sequence ID" value="PHN16242.1"/>
    <property type="molecule type" value="Genomic_DNA"/>
</dbReference>
<dbReference type="RefSeq" id="WP_099336889.1">
    <property type="nucleotide sequence ID" value="NZ_MKGN01000016.1"/>
</dbReference>
<accession>A0A2G0V712</accession>
<gene>
    <name evidence="1" type="primary">rnpA</name>
    <name evidence="1" type="ORF">TPPER_00163</name>
</gene>
<evidence type="ECO:0000313" key="2">
    <source>
        <dbReference type="Proteomes" id="UP000222818"/>
    </source>
</evidence>
<dbReference type="EC" id="3.1.26.5" evidence="1"/>
<keyword evidence="2" id="KW-1185">Reference proteome</keyword>
<keyword evidence="1" id="KW-0378">Hydrolase</keyword>
<proteinExistence type="predicted"/>
<reference evidence="1 2" key="1">
    <citation type="journal article" date="2017" name="ISME J.">
        <title>Tremblaya phenacola PPER: an evolutionary beta-gammaproteobacterium collage.</title>
        <authorList>
            <person name="Gil R."/>
            <person name="Vargas-Chavez C."/>
            <person name="Lopez-Madrigal S."/>
            <person name="Santos-Garcia D."/>
            <person name="Latorre A."/>
            <person name="Moya A."/>
        </authorList>
    </citation>
    <scope>NUCLEOTIDE SEQUENCE [LARGE SCALE GENOMIC DNA]</scope>
    <source>
        <strain evidence="1 2">PPER</strain>
    </source>
</reference>
<comment type="caution">
    <text evidence="1">The sequence shown here is derived from an EMBL/GenBank/DDBJ whole genome shotgun (WGS) entry which is preliminary data.</text>
</comment>
<dbReference type="Proteomes" id="UP000222818">
    <property type="component" value="Unassembled WGS sequence"/>
</dbReference>
<sequence>MGESFRTIKETAPIVIYRDSFYIGTPRAGIIIIKTHIKLVYERSYIKRCSREGLRIDSLLVS</sequence>
<dbReference type="AlphaFoldDB" id="A0A2G0V712"/>
<dbReference type="GO" id="GO:0004526">
    <property type="term" value="F:ribonuclease P activity"/>
    <property type="evidence" value="ECO:0007669"/>
    <property type="project" value="UniProtKB-EC"/>
</dbReference>
<dbReference type="OrthoDB" id="9796422at2"/>
<name>A0A2G0V712_9PROT</name>
<organism evidence="1 2">
    <name type="scientific">Candidatus Tremblayella phenacoccinincola</name>
    <dbReference type="NCBI Taxonomy" id="1010676"/>
    <lineage>
        <taxon>Bacteria</taxon>
        <taxon>Pseudomonadati</taxon>
        <taxon>Pseudomonadota</taxon>
        <taxon>Betaproteobacteria</taxon>
        <taxon>Candidatus Tremblayella</taxon>
    </lineage>
</organism>